<proteinExistence type="predicted"/>
<dbReference type="EMBL" id="OW152818">
    <property type="protein sequence ID" value="CAH2070846.1"/>
    <property type="molecule type" value="Genomic_DNA"/>
</dbReference>
<dbReference type="Proteomes" id="UP000837857">
    <property type="component" value="Chromosome 6"/>
</dbReference>
<reference evidence="1" key="1">
    <citation type="submission" date="2022-03" db="EMBL/GenBank/DDBJ databases">
        <authorList>
            <person name="Martin H S."/>
        </authorList>
    </citation>
    <scope>NUCLEOTIDE SEQUENCE</scope>
</reference>
<evidence type="ECO:0000313" key="2">
    <source>
        <dbReference type="Proteomes" id="UP000837857"/>
    </source>
</evidence>
<name>A0ABN8J001_9NEOP</name>
<feature type="non-terminal residue" evidence="1">
    <location>
        <position position="76"/>
    </location>
</feature>
<organism evidence="1 2">
    <name type="scientific">Iphiclides podalirius</name>
    <name type="common">scarce swallowtail</name>
    <dbReference type="NCBI Taxonomy" id="110791"/>
    <lineage>
        <taxon>Eukaryota</taxon>
        <taxon>Metazoa</taxon>
        <taxon>Ecdysozoa</taxon>
        <taxon>Arthropoda</taxon>
        <taxon>Hexapoda</taxon>
        <taxon>Insecta</taxon>
        <taxon>Pterygota</taxon>
        <taxon>Neoptera</taxon>
        <taxon>Endopterygota</taxon>
        <taxon>Lepidoptera</taxon>
        <taxon>Glossata</taxon>
        <taxon>Ditrysia</taxon>
        <taxon>Papilionoidea</taxon>
        <taxon>Papilionidae</taxon>
        <taxon>Papilioninae</taxon>
        <taxon>Iphiclides</taxon>
    </lineage>
</organism>
<protein>
    <submittedName>
        <fullName evidence="1">Uncharacterized protein</fullName>
    </submittedName>
</protein>
<gene>
    <name evidence="1" type="ORF">IPOD504_LOCUS14872</name>
</gene>
<keyword evidence="2" id="KW-1185">Reference proteome</keyword>
<evidence type="ECO:0000313" key="1">
    <source>
        <dbReference type="EMBL" id="CAH2070846.1"/>
    </source>
</evidence>
<sequence>MYIVRARRPPLTPQPRGALFTPAAGGERCAPRPNFHSYSPRVDASTSACLSGKRRESGELFQIGRCTSYNCELKDC</sequence>
<accession>A0ABN8J001</accession>